<name>A0A7U0GBS0_9CAUD</name>
<keyword evidence="2" id="KW-1185">Reference proteome</keyword>
<accession>A0A7U0GBS0</accession>
<dbReference type="Proteomes" id="UP000596381">
    <property type="component" value="Segment"/>
</dbReference>
<gene>
    <name evidence="1" type="ORF">vBKpMFBKp24_279</name>
</gene>
<evidence type="ECO:0000313" key="2">
    <source>
        <dbReference type="Proteomes" id="UP000596381"/>
    </source>
</evidence>
<proteinExistence type="predicted"/>
<evidence type="ECO:0000313" key="1">
    <source>
        <dbReference type="EMBL" id="QQV92297.1"/>
    </source>
</evidence>
<sequence length="103" mass="11735">MLNTIIEICNLDNEEESDLAYAAELEKTVTMLLERKDVGHVIGTMNQLIVDGPVYDGDILSKSGRDFLLMEDYAAKVVVKNEQGFTAMNYKGYHLHRLYHHFA</sequence>
<organism evidence="1 2">
    <name type="scientific">Klebsiella phage vB_KpM_FBKp24</name>
    <dbReference type="NCBI Taxonomy" id="2801834"/>
    <lineage>
        <taxon>Viruses</taxon>
        <taxon>Duplodnaviria</taxon>
        <taxon>Heunggongvirae</taxon>
        <taxon>Uroviricota</taxon>
        <taxon>Caudoviricetes</taxon>
        <taxon>Chimalliviridae</taxon>
        <taxon>Maaswegvirus</taxon>
        <taxon>Maaswegvirus Kp24</taxon>
    </lineage>
</organism>
<reference evidence="1 2" key="1">
    <citation type="submission" date="2020-12" db="EMBL/GenBank/DDBJ databases">
        <title>Genomic characterization of four novel bacteriophages infecting Klebsiella pneumoniae.</title>
        <authorList>
            <person name="Estrada Bonilla B."/>
            <person name="Costa A.R."/>
            <person name="van Rossum T."/>
            <person name="Hagedoorn S."/>
            <person name="Wallinga H."/>
            <person name="Xiao M."/>
            <person name="Song W."/>
            <person name="Haas P.-J."/>
            <person name="Nobrega F.L."/>
            <person name="Brouns S.J.J."/>
        </authorList>
    </citation>
    <scope>NUCLEOTIDE SEQUENCE [LARGE SCALE GENOMIC DNA]</scope>
</reference>
<protein>
    <submittedName>
        <fullName evidence="1">Uncharacterized protein</fullName>
    </submittedName>
</protein>
<dbReference type="EMBL" id="MW394391">
    <property type="protein sequence ID" value="QQV92297.1"/>
    <property type="molecule type" value="Genomic_DNA"/>
</dbReference>